<keyword evidence="3" id="KW-1185">Reference proteome</keyword>
<evidence type="ECO:0000313" key="1">
    <source>
        <dbReference type="EMBL" id="KEH16460.1"/>
    </source>
</evidence>
<dbReference type="EnsemblPlants" id="KEH16460">
    <property type="protein sequence ID" value="KEH16460"/>
    <property type="gene ID" value="MTR_0177s0080"/>
</dbReference>
<evidence type="ECO:0000313" key="3">
    <source>
        <dbReference type="Proteomes" id="UP000002051"/>
    </source>
</evidence>
<dbReference type="Proteomes" id="UP000002051">
    <property type="component" value="Unassembled WGS sequence"/>
</dbReference>
<organism evidence="1 3">
    <name type="scientific">Medicago truncatula</name>
    <name type="common">Barrel medic</name>
    <name type="synonym">Medicago tribuloides</name>
    <dbReference type="NCBI Taxonomy" id="3880"/>
    <lineage>
        <taxon>Eukaryota</taxon>
        <taxon>Viridiplantae</taxon>
        <taxon>Streptophyta</taxon>
        <taxon>Embryophyta</taxon>
        <taxon>Tracheophyta</taxon>
        <taxon>Spermatophyta</taxon>
        <taxon>Magnoliopsida</taxon>
        <taxon>eudicotyledons</taxon>
        <taxon>Gunneridae</taxon>
        <taxon>Pentapetalae</taxon>
        <taxon>rosids</taxon>
        <taxon>fabids</taxon>
        <taxon>Fabales</taxon>
        <taxon>Fabaceae</taxon>
        <taxon>Papilionoideae</taxon>
        <taxon>50 kb inversion clade</taxon>
        <taxon>NPAAA clade</taxon>
        <taxon>Hologalegina</taxon>
        <taxon>IRL clade</taxon>
        <taxon>Trifolieae</taxon>
        <taxon>Medicago</taxon>
    </lineage>
</organism>
<protein>
    <submittedName>
        <fullName evidence="1 2">Uncharacterized protein</fullName>
    </submittedName>
</protein>
<dbReference type="AlphaFoldDB" id="A0A072TSE0"/>
<proteinExistence type="predicted"/>
<reference evidence="1 3" key="2">
    <citation type="journal article" date="2014" name="BMC Genomics">
        <title>An improved genome release (version Mt4.0) for the model legume Medicago truncatula.</title>
        <authorList>
            <person name="Tang H."/>
            <person name="Krishnakumar V."/>
            <person name="Bidwell S."/>
            <person name="Rosen B."/>
            <person name="Chan A."/>
            <person name="Zhou S."/>
            <person name="Gentzbittel L."/>
            <person name="Childs K.L."/>
            <person name="Yandell M."/>
            <person name="Gundlach H."/>
            <person name="Mayer K.F."/>
            <person name="Schwartz D.C."/>
            <person name="Town C.D."/>
        </authorList>
    </citation>
    <scope>GENOME REANNOTATION</scope>
    <source>
        <strain evidence="1">A17</strain>
        <strain evidence="2 3">cv. Jemalong A17</strain>
    </source>
</reference>
<sequence length="55" mass="6142">MRYSIGLCIVSLVEMEVANNNEAFSGFNAVVFVGDDMLGTLITWKIQHHFSSFCV</sequence>
<reference evidence="1 3" key="1">
    <citation type="journal article" date="2011" name="Nature">
        <title>The Medicago genome provides insight into the evolution of rhizobial symbioses.</title>
        <authorList>
            <person name="Young N.D."/>
            <person name="Debelle F."/>
            <person name="Oldroyd G.E."/>
            <person name="Geurts R."/>
            <person name="Cannon S.B."/>
            <person name="Udvardi M.K."/>
            <person name="Benedito V.A."/>
            <person name="Mayer K.F."/>
            <person name="Gouzy J."/>
            <person name="Schoof H."/>
            <person name="Van de Peer Y."/>
            <person name="Proost S."/>
            <person name="Cook D.R."/>
            <person name="Meyers B.C."/>
            <person name="Spannagl M."/>
            <person name="Cheung F."/>
            <person name="De Mita S."/>
            <person name="Krishnakumar V."/>
            <person name="Gundlach H."/>
            <person name="Zhou S."/>
            <person name="Mudge J."/>
            <person name="Bharti A.K."/>
            <person name="Murray J.D."/>
            <person name="Naoumkina M.A."/>
            <person name="Rosen B."/>
            <person name="Silverstein K.A."/>
            <person name="Tang H."/>
            <person name="Rombauts S."/>
            <person name="Zhao P.X."/>
            <person name="Zhou P."/>
            <person name="Barbe V."/>
            <person name="Bardou P."/>
            <person name="Bechner M."/>
            <person name="Bellec A."/>
            <person name="Berger A."/>
            <person name="Berges H."/>
            <person name="Bidwell S."/>
            <person name="Bisseling T."/>
            <person name="Choisne N."/>
            <person name="Couloux A."/>
            <person name="Denny R."/>
            <person name="Deshpande S."/>
            <person name="Dai X."/>
            <person name="Doyle J.J."/>
            <person name="Dudez A.M."/>
            <person name="Farmer A.D."/>
            <person name="Fouteau S."/>
            <person name="Franken C."/>
            <person name="Gibelin C."/>
            <person name="Gish J."/>
            <person name="Goldstein S."/>
            <person name="Gonzalez A.J."/>
            <person name="Green P.J."/>
            <person name="Hallab A."/>
            <person name="Hartog M."/>
            <person name="Hua A."/>
            <person name="Humphray S.J."/>
            <person name="Jeong D.H."/>
            <person name="Jing Y."/>
            <person name="Jocker A."/>
            <person name="Kenton S.M."/>
            <person name="Kim D.J."/>
            <person name="Klee K."/>
            <person name="Lai H."/>
            <person name="Lang C."/>
            <person name="Lin S."/>
            <person name="Macmil S.L."/>
            <person name="Magdelenat G."/>
            <person name="Matthews L."/>
            <person name="McCorrison J."/>
            <person name="Monaghan E.L."/>
            <person name="Mun J.H."/>
            <person name="Najar F.Z."/>
            <person name="Nicholson C."/>
            <person name="Noirot C."/>
            <person name="O'Bleness M."/>
            <person name="Paule C.R."/>
            <person name="Poulain J."/>
            <person name="Prion F."/>
            <person name="Qin B."/>
            <person name="Qu C."/>
            <person name="Retzel E.F."/>
            <person name="Riddle C."/>
            <person name="Sallet E."/>
            <person name="Samain S."/>
            <person name="Samson N."/>
            <person name="Sanders I."/>
            <person name="Saurat O."/>
            <person name="Scarpelli C."/>
            <person name="Schiex T."/>
            <person name="Segurens B."/>
            <person name="Severin A.J."/>
            <person name="Sherrier D.J."/>
            <person name="Shi R."/>
            <person name="Sims S."/>
            <person name="Singer S.R."/>
            <person name="Sinharoy S."/>
            <person name="Sterck L."/>
            <person name="Viollet A."/>
            <person name="Wang B.B."/>
            <person name="Wang K."/>
            <person name="Wang M."/>
            <person name="Wang X."/>
            <person name="Warfsmann J."/>
            <person name="Weissenbach J."/>
            <person name="White D.D."/>
            <person name="White J.D."/>
            <person name="Wiley G.B."/>
            <person name="Wincker P."/>
            <person name="Xing Y."/>
            <person name="Yang L."/>
            <person name="Yao Z."/>
            <person name="Ying F."/>
            <person name="Zhai J."/>
            <person name="Zhou L."/>
            <person name="Zuber A."/>
            <person name="Denarie J."/>
            <person name="Dixon R.A."/>
            <person name="May G.D."/>
            <person name="Schwartz D.C."/>
            <person name="Rogers J."/>
            <person name="Quetier F."/>
            <person name="Town C.D."/>
            <person name="Roe B.A."/>
        </authorList>
    </citation>
    <scope>NUCLEOTIDE SEQUENCE [LARGE SCALE GENOMIC DNA]</scope>
    <source>
        <strain evidence="1">A17</strain>
        <strain evidence="2 3">cv. Jemalong A17</strain>
    </source>
</reference>
<accession>A0A072TSE0</accession>
<dbReference type="HOGENOM" id="CLU_3035462_0_0_1"/>
<name>A0A072TSE0_MEDTR</name>
<reference evidence="2" key="3">
    <citation type="submission" date="2015-06" db="UniProtKB">
        <authorList>
            <consortium name="EnsemblPlants"/>
        </authorList>
    </citation>
    <scope>IDENTIFICATION</scope>
    <source>
        <strain evidence="2">cv. Jemalong A17</strain>
    </source>
</reference>
<evidence type="ECO:0000313" key="2">
    <source>
        <dbReference type="EnsemblPlants" id="KEH16460"/>
    </source>
</evidence>
<gene>
    <name evidence="1" type="ORF">MTR_0177s0080</name>
</gene>
<dbReference type="EMBL" id="KL402902">
    <property type="protein sequence ID" value="KEH16460.1"/>
    <property type="molecule type" value="Genomic_DNA"/>
</dbReference>